<feature type="transmembrane region" description="Helical" evidence="6">
    <location>
        <begin position="793"/>
        <end position="812"/>
    </location>
</feature>
<dbReference type="STRING" id="56857.A0A200QTE4"/>
<evidence type="ECO:0000256" key="1">
    <source>
        <dbReference type="ARBA" id="ARBA00004123"/>
    </source>
</evidence>
<dbReference type="GO" id="GO:0005737">
    <property type="term" value="C:cytoplasm"/>
    <property type="evidence" value="ECO:0007669"/>
    <property type="project" value="UniProtKB-SubCell"/>
</dbReference>
<keyword evidence="6" id="KW-0812">Transmembrane</keyword>
<keyword evidence="10" id="KW-1185">Reference proteome</keyword>
<evidence type="ECO:0000313" key="9">
    <source>
        <dbReference type="EMBL" id="OVA13736.1"/>
    </source>
</evidence>
<dbReference type="Pfam" id="PF24566">
    <property type="entry name" value="HEAT_Ints3_C"/>
    <property type="match status" value="1"/>
</dbReference>
<gene>
    <name evidence="9" type="ORF">BVC80_577g6</name>
</gene>
<evidence type="ECO:0000259" key="7">
    <source>
        <dbReference type="Pfam" id="PF10189"/>
    </source>
</evidence>
<dbReference type="AlphaFoldDB" id="A0A200QTE4"/>
<feature type="domain" description="Integrator complex subunit 3 N-terminal" evidence="7">
    <location>
        <begin position="1"/>
        <end position="181"/>
    </location>
</feature>
<keyword evidence="6" id="KW-1133">Transmembrane helix</keyword>
<dbReference type="OMA" id="FICCVHH"/>
<name>A0A200QTE4_MACCD</name>
<evidence type="ECO:0000256" key="4">
    <source>
        <dbReference type="ARBA" id="ARBA00022490"/>
    </source>
</evidence>
<feature type="domain" description="Ints3-like C-terminal" evidence="8">
    <location>
        <begin position="564"/>
        <end position="766"/>
    </location>
</feature>
<dbReference type="InterPro" id="IPR045334">
    <property type="entry name" value="INTS3"/>
</dbReference>
<evidence type="ECO:0000256" key="5">
    <source>
        <dbReference type="ARBA" id="ARBA00023242"/>
    </source>
</evidence>
<keyword evidence="5" id="KW-0539">Nucleus</keyword>
<dbReference type="InterPro" id="IPR056518">
    <property type="entry name" value="HEAT_Ints3_C"/>
</dbReference>
<evidence type="ECO:0000256" key="2">
    <source>
        <dbReference type="ARBA" id="ARBA00004496"/>
    </source>
</evidence>
<dbReference type="PANTHER" id="PTHR13587">
    <property type="entry name" value="INTEGRATOR COMPLEX SUBUNIT 3"/>
    <property type="match status" value="1"/>
</dbReference>
<evidence type="ECO:0000256" key="3">
    <source>
        <dbReference type="ARBA" id="ARBA00006130"/>
    </source>
</evidence>
<comment type="caution">
    <text evidence="9">The sequence shown here is derived from an EMBL/GenBank/DDBJ whole genome shotgun (WGS) entry which is preliminary data.</text>
</comment>
<reference evidence="9 10" key="1">
    <citation type="journal article" date="2017" name="Mol. Plant">
        <title>The Genome of Medicinal Plant Macleaya cordata Provides New Insights into Benzylisoquinoline Alkaloids Metabolism.</title>
        <authorList>
            <person name="Liu X."/>
            <person name="Liu Y."/>
            <person name="Huang P."/>
            <person name="Ma Y."/>
            <person name="Qing Z."/>
            <person name="Tang Q."/>
            <person name="Cao H."/>
            <person name="Cheng P."/>
            <person name="Zheng Y."/>
            <person name="Yuan Z."/>
            <person name="Zhou Y."/>
            <person name="Liu J."/>
            <person name="Tang Z."/>
            <person name="Zhuo Y."/>
            <person name="Zhang Y."/>
            <person name="Yu L."/>
            <person name="Huang J."/>
            <person name="Yang P."/>
            <person name="Peng Q."/>
            <person name="Zhang J."/>
            <person name="Jiang W."/>
            <person name="Zhang Z."/>
            <person name="Lin K."/>
            <person name="Ro D.K."/>
            <person name="Chen X."/>
            <person name="Xiong X."/>
            <person name="Shang Y."/>
            <person name="Huang S."/>
            <person name="Zeng J."/>
        </authorList>
    </citation>
    <scope>NUCLEOTIDE SEQUENCE [LARGE SCALE GENOMIC DNA]</scope>
    <source>
        <strain evidence="10">cv. BLH2017</strain>
        <tissue evidence="9">Root</tissue>
    </source>
</reference>
<evidence type="ECO:0000313" key="10">
    <source>
        <dbReference type="Proteomes" id="UP000195402"/>
    </source>
</evidence>
<organism evidence="9 10">
    <name type="scientific">Macleaya cordata</name>
    <name type="common">Five-seeded plume-poppy</name>
    <name type="synonym">Bocconia cordata</name>
    <dbReference type="NCBI Taxonomy" id="56857"/>
    <lineage>
        <taxon>Eukaryota</taxon>
        <taxon>Viridiplantae</taxon>
        <taxon>Streptophyta</taxon>
        <taxon>Embryophyta</taxon>
        <taxon>Tracheophyta</taxon>
        <taxon>Spermatophyta</taxon>
        <taxon>Magnoliopsida</taxon>
        <taxon>Ranunculales</taxon>
        <taxon>Papaveraceae</taxon>
        <taxon>Papaveroideae</taxon>
        <taxon>Macleaya</taxon>
    </lineage>
</organism>
<dbReference type="PANTHER" id="PTHR13587:SF7">
    <property type="entry name" value="INTEGRATOR COMPLEX SUBUNIT 3"/>
    <property type="match status" value="1"/>
</dbReference>
<protein>
    <submittedName>
        <fullName evidence="9">Integrator complex subunit 3</fullName>
    </submittedName>
</protein>
<accession>A0A200QTE4</accession>
<comment type="subcellular location">
    <subcellularLocation>
        <location evidence="2">Cytoplasm</location>
    </subcellularLocation>
    <subcellularLocation>
        <location evidence="1">Nucleus</location>
    </subcellularLocation>
</comment>
<evidence type="ECO:0000256" key="6">
    <source>
        <dbReference type="SAM" id="Phobius"/>
    </source>
</evidence>
<dbReference type="Pfam" id="PF10189">
    <property type="entry name" value="Ints3_N"/>
    <property type="match status" value="1"/>
</dbReference>
<dbReference type="Proteomes" id="UP000195402">
    <property type="component" value="Unassembled WGS sequence"/>
</dbReference>
<dbReference type="InterPro" id="IPR019333">
    <property type="entry name" value="INTS3_N"/>
</dbReference>
<dbReference type="OrthoDB" id="2021145at2759"/>
<keyword evidence="4" id="KW-0963">Cytoplasm</keyword>
<dbReference type="GO" id="GO:0005634">
    <property type="term" value="C:nucleus"/>
    <property type="evidence" value="ECO:0007669"/>
    <property type="project" value="UniProtKB-SubCell"/>
</dbReference>
<comment type="similarity">
    <text evidence="3">Belongs to the Integrator subunit 3 family.</text>
</comment>
<evidence type="ECO:0000259" key="8">
    <source>
        <dbReference type="Pfam" id="PF24566"/>
    </source>
</evidence>
<dbReference type="InParanoid" id="A0A200QTE4"/>
<keyword evidence="6" id="KW-0472">Membrane</keyword>
<dbReference type="EMBL" id="MVGT01001096">
    <property type="protein sequence ID" value="OVA13736.1"/>
    <property type="molecule type" value="Genomic_DNA"/>
</dbReference>
<sequence length="978" mass="109861">METQLRFLLTHVRWGHQRRYQEWFARKFFCRPESEIVICDIVRFICCAHHPPNEIIQSEVISRWAIIGWLLKSCRKNHVEANTKLALFYDWLFFDERTDNIMNIEPGILLMVNSIPKYIDMTHTLLEFLLLLVDNYDVVRKDLIIQGVSTAFRVLVKKGVVRSLEALTSCSLLSPLLKERLACIFSDSKSKALEQKQAASLPHCSVQPLNLSSPSDAESQKSLLTGVKTLNRPRENLSLTTTVDASSVQPLNLPSPSSQKTLLTYVRTLKRPRESLSLTTTLDASSVQPLNLPSPSDAEGQKLLLKSVRTLKRRPKEIVSLTTSVDASFPVLDNPLASSSPPVITNRTPVSIIEELVQTLGENVKKSNKMGLQTLGEILFLFANLGNDSPETAVAGDSVLHPEVLASRITEAFKSNGYEMFVPLKYPQEFNCDDEIQSATALITCTFIFSQQKRIQEMILFWSRNGYPVGPRLLSYASRLFYEAHVMSCLRNSMDEECSVKRSNSDMSLLKHHVDRYISFLSSQEKDSFEVGVSASKLDAKLVVDLVEGAFASYRSFLALINISHREEDTSLSKLLFSDLLSCCGWETKRLKSIFCSIFSYLSDLCTSEEEFIRLIVEKLDHVDLVTLQFDICLKRFSMFGEDTKMMSHLIKCSLNWGFLEQQKFWALMALELAVSKVQVEKVVMDCIVIFDPNVHSIATGGFFALCSRCRPTPELVGTMISLPDNTFGDFAAAVLANWVVSNGSLLFNSIAECLEKLHNRDTDSLLSNSAGVRINNSTILEFLEAFYRLLKWIHYPICLYLLLLAVESMLIEMLRILRYCLTIDNDPQLIGTRMKKKSTVTFLTIVELTLEPLTAILIELEMMTQSLDVEVLNVDLSKDNAAGTSCCTFLIPADCQDMIGKSSSAGIGSHLSIIVVISNRNIIVEQLLPCTMGCGTVAQHTVADIIDFVRQPKLENSKSTLSDSWVKLMRVENSVPP</sequence>
<proteinExistence type="inferred from homology"/>